<dbReference type="InterPro" id="IPR046867">
    <property type="entry name" value="AldOxase/xan_DH_MoCoBD2"/>
</dbReference>
<dbReference type="GO" id="GO:0016491">
    <property type="term" value="F:oxidoreductase activity"/>
    <property type="evidence" value="ECO:0007669"/>
    <property type="project" value="InterPro"/>
</dbReference>
<dbReference type="eggNOG" id="COG1529">
    <property type="taxonomic scope" value="Bacteria"/>
</dbReference>
<dbReference type="InterPro" id="IPR016208">
    <property type="entry name" value="Ald_Oxase/xanthine_DH-like"/>
</dbReference>
<dbReference type="EMBL" id="CP003360">
    <property type="protein sequence ID" value="AFM27954.1"/>
    <property type="molecule type" value="Genomic_DNA"/>
</dbReference>
<dbReference type="SUPFAM" id="SSF56003">
    <property type="entry name" value="Molybdenum cofactor-binding domain"/>
    <property type="match status" value="1"/>
</dbReference>
<dbReference type="Pfam" id="PF01315">
    <property type="entry name" value="Ald_Xan_dh_C"/>
    <property type="match status" value="1"/>
</dbReference>
<evidence type="ECO:0000313" key="3">
    <source>
        <dbReference type="Proteomes" id="UP000006055"/>
    </source>
</evidence>
<dbReference type="GO" id="GO:0005506">
    <property type="term" value="F:iron ion binding"/>
    <property type="evidence" value="ECO:0007669"/>
    <property type="project" value="InterPro"/>
</dbReference>
<dbReference type="Gene3D" id="3.30.365.10">
    <property type="entry name" value="Aldehyde oxidase/xanthine dehydrogenase, molybdopterin binding domain"/>
    <property type="match status" value="4"/>
</dbReference>
<feature type="domain" description="Aldehyde oxidase/xanthine dehydrogenase a/b hammerhead" evidence="1">
    <location>
        <begin position="49"/>
        <end position="155"/>
    </location>
</feature>
<dbReference type="InterPro" id="IPR008274">
    <property type="entry name" value="AldOxase/xan_DH_MoCoBD1"/>
</dbReference>
<accession>I4CEG3</accession>
<gene>
    <name evidence="2" type="ordered locus">Desti_5366</name>
</gene>
<keyword evidence="3" id="KW-1185">Reference proteome</keyword>
<evidence type="ECO:0000313" key="2">
    <source>
        <dbReference type="EMBL" id="AFM27954.1"/>
    </source>
</evidence>
<reference evidence="3" key="1">
    <citation type="submission" date="2012-06" db="EMBL/GenBank/DDBJ databases">
        <title>Complete sequence of chromosome of Desulfomonile tiedjei DSM 6799.</title>
        <authorList>
            <person name="Lucas S."/>
            <person name="Copeland A."/>
            <person name="Lapidus A."/>
            <person name="Glavina del Rio T."/>
            <person name="Dalin E."/>
            <person name="Tice H."/>
            <person name="Bruce D."/>
            <person name="Goodwin L."/>
            <person name="Pitluck S."/>
            <person name="Peters L."/>
            <person name="Ovchinnikova G."/>
            <person name="Zeytun A."/>
            <person name="Lu M."/>
            <person name="Kyrpides N."/>
            <person name="Mavromatis K."/>
            <person name="Ivanova N."/>
            <person name="Brettin T."/>
            <person name="Detter J.C."/>
            <person name="Han C."/>
            <person name="Larimer F."/>
            <person name="Land M."/>
            <person name="Hauser L."/>
            <person name="Markowitz V."/>
            <person name="Cheng J.-F."/>
            <person name="Hugenholtz P."/>
            <person name="Woyke T."/>
            <person name="Wu D."/>
            <person name="Spring S."/>
            <person name="Schroeder M."/>
            <person name="Brambilla E."/>
            <person name="Klenk H.-P."/>
            <person name="Eisen J.A."/>
        </authorList>
    </citation>
    <scope>NUCLEOTIDE SEQUENCE [LARGE SCALE GENOMIC DNA]</scope>
    <source>
        <strain evidence="3">ATCC 49306 / DSM 6799 / DCB-1</strain>
    </source>
</reference>
<evidence type="ECO:0000259" key="1">
    <source>
        <dbReference type="SMART" id="SM01008"/>
    </source>
</evidence>
<name>I4CEG3_DESTA</name>
<dbReference type="InterPro" id="IPR000674">
    <property type="entry name" value="Ald_Oxase/Xan_DH_a/b"/>
</dbReference>
<dbReference type="InterPro" id="IPR036856">
    <property type="entry name" value="Ald_Oxase/Xan_DH_a/b_sf"/>
</dbReference>
<dbReference type="KEGG" id="dti:Desti_5366"/>
<dbReference type="PATRIC" id="fig|706587.4.peg.6041"/>
<dbReference type="OrthoDB" id="9775084at2"/>
<dbReference type="Pfam" id="PF20256">
    <property type="entry name" value="MoCoBD_2"/>
    <property type="match status" value="1"/>
</dbReference>
<dbReference type="STRING" id="706587.Desti_5366"/>
<dbReference type="SMART" id="SM01008">
    <property type="entry name" value="Ald_Xan_dh_C"/>
    <property type="match status" value="1"/>
</dbReference>
<sequence>MSDKHDDKRKVQVLVKEKTDFLPFIQFKEADLTVVGQSLNRTDDPLKVTGKLMFGADYSQVGFLHGKILRSPYPHALIKSIDTAKAKALEGVVAVLTAKDVPGRNGFGAIIPDQPVICGDKVRFIGDGVALVAAETEKIAHEALALIDVDYEPLPAVFDPRDAIKEDAPKIHERGNLLSYDKLRKGDVDKGFEEADVILERTYEVPFLEHAYMEPDVAMAIPQRDGTMLVEGPMQAPFTVRRNIAPVLGLPINKVRCRQIHMGGGFGGKEDSPIDLGCRAAVLAQHTGMPVRIGLEREEVTIQTAKRHPMIMEVKIGAKKDGTLVAFQGVIYDEQGAYASLGPKIPPAGGSHIHSMVMMPGPYVIPNAKVDAYLCYTNHPYGGAMRGFGAPQVHIAHEQIMDELAAELGISPLEIRRKNAFQLGSETATGQVLDQSVGLKETLEACAKAFEWDRRSTETGYIDKERSKRRGVGIGMGWYRTSIGTGGDACGANVYVHEDGSVLLYTGITEMGQGAFTVLPQICAEELGVLPEDVRLVQPDTDLVPESGPTVGSRSTTLMGNAIIQAARQVKQSLLEAASEMLGVASGQVEFRDRKVFDRENPASSLEFSKVAGRCMATGKRLVGQGWWAPPASSLDPETGQGNPYFVYTYSTHMAQVAVDVETGEVEVEYYVAAFDVGKAINPRALEGQIEGGVAMGLGYALMEEVVIREGVIQNTNLQNYLIPTTLDVPDINPIILEMSNQFGPYGAKGIGEMPNIPATPAILNAICNACGGRVRSLPADPEKVFWAIKEAGGAPDK</sequence>
<dbReference type="PANTHER" id="PTHR11908:SF157">
    <property type="entry name" value="XANTHINE DEHYDROGENASE SUBUNIT D-RELATED"/>
    <property type="match status" value="1"/>
</dbReference>
<proteinExistence type="predicted"/>
<protein>
    <submittedName>
        <fullName evidence="2">Aerobic-type carbon monoxide dehydrogenase, large subunit CoxL/CutL-like protein</fullName>
    </submittedName>
</protein>
<dbReference type="RefSeq" id="WP_014813053.1">
    <property type="nucleotide sequence ID" value="NC_018025.1"/>
</dbReference>
<dbReference type="InterPro" id="IPR037165">
    <property type="entry name" value="AldOxase/xan_DH_Mopterin-bd_sf"/>
</dbReference>
<organism evidence="2 3">
    <name type="scientific">Desulfomonile tiedjei (strain ATCC 49306 / DSM 6799 / DCB-1)</name>
    <dbReference type="NCBI Taxonomy" id="706587"/>
    <lineage>
        <taxon>Bacteria</taxon>
        <taxon>Pseudomonadati</taxon>
        <taxon>Thermodesulfobacteriota</taxon>
        <taxon>Desulfomonilia</taxon>
        <taxon>Desulfomonilales</taxon>
        <taxon>Desulfomonilaceae</taxon>
        <taxon>Desulfomonile</taxon>
    </lineage>
</organism>
<dbReference type="HOGENOM" id="CLU_001681_2_3_7"/>
<dbReference type="PANTHER" id="PTHR11908">
    <property type="entry name" value="XANTHINE DEHYDROGENASE"/>
    <property type="match status" value="1"/>
</dbReference>
<dbReference type="SUPFAM" id="SSF54665">
    <property type="entry name" value="CO dehydrogenase molybdoprotein N-domain-like"/>
    <property type="match status" value="1"/>
</dbReference>
<dbReference type="Pfam" id="PF02738">
    <property type="entry name" value="MoCoBD_1"/>
    <property type="match status" value="1"/>
</dbReference>
<dbReference type="Proteomes" id="UP000006055">
    <property type="component" value="Chromosome"/>
</dbReference>
<dbReference type="AlphaFoldDB" id="I4CEG3"/>
<dbReference type="Gene3D" id="3.90.1170.50">
    <property type="entry name" value="Aldehyde oxidase/xanthine dehydrogenase, a/b hammerhead"/>
    <property type="match status" value="1"/>
</dbReference>